<reference evidence="1 2" key="1">
    <citation type="submission" date="2018-08" db="EMBL/GenBank/DDBJ databases">
        <title>A genome reference for cultivated species of the human gut microbiota.</title>
        <authorList>
            <person name="Zou Y."/>
            <person name="Xue W."/>
            <person name="Luo G."/>
        </authorList>
    </citation>
    <scope>NUCLEOTIDE SEQUENCE [LARGE SCALE GENOMIC DNA]</scope>
    <source>
        <strain evidence="1 2">AF14-18</strain>
    </source>
</reference>
<evidence type="ECO:0000313" key="2">
    <source>
        <dbReference type="Proteomes" id="UP000284543"/>
    </source>
</evidence>
<gene>
    <name evidence="1" type="ORF">DWW02_22330</name>
</gene>
<dbReference type="SUPFAM" id="SSF53448">
    <property type="entry name" value="Nucleotide-diphospho-sugar transferases"/>
    <property type="match status" value="1"/>
</dbReference>
<evidence type="ECO:0008006" key="3">
    <source>
        <dbReference type="Google" id="ProtNLM"/>
    </source>
</evidence>
<dbReference type="RefSeq" id="WP_118019371.1">
    <property type="nucleotide sequence ID" value="NZ_CAUHGS010000004.1"/>
</dbReference>
<protein>
    <recommendedName>
        <fullName evidence="3">Hemolysin activation protein</fullName>
    </recommendedName>
</protein>
<proteinExistence type="predicted"/>
<dbReference type="Gene3D" id="3.90.550.10">
    <property type="entry name" value="Spore Coat Polysaccharide Biosynthesis Protein SpsA, Chain A"/>
    <property type="match status" value="1"/>
</dbReference>
<dbReference type="InterPro" id="IPR029044">
    <property type="entry name" value="Nucleotide-diphossugar_trans"/>
</dbReference>
<sequence length="325" mass="38921">MNSWEIDVAVLVIFFKRDKQFFKTFEAIKMARPRKLLLWQDGPRNDDDMRGILACRKIVENIDWDCEVYRFYNEKNFGCDPSTYYSHKWAFSIVDKCIVLEDDFVANRSFFLFCKELLVKYEFDDRINHICGMNLLGEYKDYPYDYFFGFTGTNAWASWKRVIDGWEESYSFLNDERYMYQLRQLYGKRFIGWHKVAKQRKGTGVPYWESILLFDSLLNSRLAIVSTKNMVQNIGMTVDSTHSNTNEKLLTKTEVRLFHLDTYELEFPLKHPPYVVPEMEYYKQLDLFFGNGHPLVKLARKVYHLCKYIIYGELGNKINRKLRKE</sequence>
<comment type="caution">
    <text evidence="1">The sequence shown here is derived from an EMBL/GenBank/DDBJ whole genome shotgun (WGS) entry which is preliminary data.</text>
</comment>
<name>A0A412YZS9_9FIRM</name>
<accession>A0A412YZS9</accession>
<organism evidence="1 2">
    <name type="scientific">Enterocloster bolteae</name>
    <dbReference type="NCBI Taxonomy" id="208479"/>
    <lineage>
        <taxon>Bacteria</taxon>
        <taxon>Bacillati</taxon>
        <taxon>Bacillota</taxon>
        <taxon>Clostridia</taxon>
        <taxon>Lachnospirales</taxon>
        <taxon>Lachnospiraceae</taxon>
        <taxon>Enterocloster</taxon>
    </lineage>
</organism>
<dbReference type="AlphaFoldDB" id="A0A412YZS9"/>
<dbReference type="EMBL" id="QRZM01000011">
    <property type="protein sequence ID" value="RGV73144.1"/>
    <property type="molecule type" value="Genomic_DNA"/>
</dbReference>
<dbReference type="Proteomes" id="UP000284543">
    <property type="component" value="Unassembled WGS sequence"/>
</dbReference>
<evidence type="ECO:0000313" key="1">
    <source>
        <dbReference type="EMBL" id="RGV73144.1"/>
    </source>
</evidence>